<dbReference type="SUPFAM" id="SSF51197">
    <property type="entry name" value="Clavaminate synthase-like"/>
    <property type="match status" value="1"/>
</dbReference>
<dbReference type="Gene3D" id="2.60.120.650">
    <property type="entry name" value="Cupin"/>
    <property type="match status" value="1"/>
</dbReference>
<dbReference type="PROSITE" id="PS51184">
    <property type="entry name" value="JMJC"/>
    <property type="match status" value="1"/>
</dbReference>
<evidence type="ECO:0000313" key="3">
    <source>
        <dbReference type="Proteomes" id="UP000626109"/>
    </source>
</evidence>
<organism evidence="2 3">
    <name type="scientific">Polarella glacialis</name>
    <name type="common">Dinoflagellate</name>
    <dbReference type="NCBI Taxonomy" id="89957"/>
    <lineage>
        <taxon>Eukaryota</taxon>
        <taxon>Sar</taxon>
        <taxon>Alveolata</taxon>
        <taxon>Dinophyceae</taxon>
        <taxon>Suessiales</taxon>
        <taxon>Suessiaceae</taxon>
        <taxon>Polarella</taxon>
    </lineage>
</organism>
<proteinExistence type="predicted"/>
<name>A0A813GKL9_POLGL</name>
<evidence type="ECO:0000313" key="2">
    <source>
        <dbReference type="EMBL" id="CAE8627059.1"/>
    </source>
</evidence>
<dbReference type="InterPro" id="IPR041667">
    <property type="entry name" value="Cupin_8"/>
</dbReference>
<dbReference type="SUPFAM" id="SSF51101">
    <property type="entry name" value="Mannose-binding lectins"/>
    <property type="match status" value="1"/>
</dbReference>
<reference evidence="2" key="1">
    <citation type="submission" date="2021-02" db="EMBL/GenBank/DDBJ databases">
        <authorList>
            <person name="Dougan E. K."/>
            <person name="Rhodes N."/>
            <person name="Thang M."/>
            <person name="Chan C."/>
        </authorList>
    </citation>
    <scope>NUCLEOTIDE SEQUENCE</scope>
</reference>
<dbReference type="InterPro" id="IPR036404">
    <property type="entry name" value="Jacalin-like_lectin_dom_sf"/>
</dbReference>
<dbReference type="Proteomes" id="UP000626109">
    <property type="component" value="Unassembled WGS sequence"/>
</dbReference>
<dbReference type="PANTHER" id="PTHR12461:SF105">
    <property type="entry name" value="HYPOXIA-INDUCIBLE FACTOR 1-ALPHA INHIBITOR"/>
    <property type="match status" value="1"/>
</dbReference>
<accession>A0A813GKL9</accession>
<comment type="caution">
    <text evidence="2">The sequence shown here is derived from an EMBL/GenBank/DDBJ whole genome shotgun (WGS) entry which is preliminary data.</text>
</comment>
<dbReference type="PANTHER" id="PTHR12461">
    <property type="entry name" value="HYPOXIA-INDUCIBLE FACTOR 1 ALPHA INHIBITOR-RELATED"/>
    <property type="match status" value="1"/>
</dbReference>
<sequence length="718" mass="78736">MAKAKKAGAQKLPAVKPVSRLAVDATPEEFLEFYLRREPVIIPDVTRNWPAREGWDLDGCRQFVCKHACDVPVELAMYQFDAPDGTRYKDLELSSVSKYFEYIDRCIHKNMEQKSALKNGVNVPRDAISSVCPVPAVLKELHDSGKLKLRDLAGRQFSRLFISLKGFHGRCHYDRFGYPFFSVQIKGSKTWYLYSADALPMKRAVPFDNAPFEDFCVPSVRNEYAGWVAELNEGDMLFLPPYTYHSVCHTGQFNVNIDYACLPDLCWAEAVNSLPLALQDVGGMLGGRALMFYALPKLLPDSLACKRVQAKLLSGVFELEDLGLVLNSSIFAELNAEEESTEELLSRALAASEKSAAGAGTAALLLESCLACEAAMRTPHDVLLALCFLTRNLIADKQLVELMNSLRIVKDTILEDCSGLEGKILSKGRVGPPPSEAEVVAAERAAARSLGEEFSEKSPSLRMMRDFVKVLSEPVVKARFWPDVISVEGLAFRMRHDFVQARSQCVSAITVVYVSPLQTLFKLNFVGLCYEPPNCYLGNLLAFFTSLGGVITVAGESARPRQFFGAAHGQQIRGLSFEGPRLTGINLTTVAPTGNHTAPEGLVAEVSWRADAAVDEVGFHFRDGSRVAYGGQGGDEQGPFVLQPQELLVAVTQEYTGQYLGNSLVFLTSLGNVLTLAGSESRRSNCFAVASGLQVVGLQWQHDSGQLVGVECGPAEKW</sequence>
<dbReference type="AlphaFoldDB" id="A0A813GKL9"/>
<dbReference type="Pfam" id="PF13621">
    <property type="entry name" value="Cupin_8"/>
    <property type="match status" value="1"/>
</dbReference>
<dbReference type="InterPro" id="IPR003347">
    <property type="entry name" value="JmjC_dom"/>
</dbReference>
<evidence type="ECO:0000259" key="1">
    <source>
        <dbReference type="PROSITE" id="PS51184"/>
    </source>
</evidence>
<protein>
    <recommendedName>
        <fullName evidence="1">JmjC domain-containing protein</fullName>
    </recommendedName>
</protein>
<gene>
    <name evidence="2" type="ORF">PGLA2088_LOCUS535</name>
</gene>
<feature type="domain" description="JmjC" evidence="1">
    <location>
        <begin position="112"/>
        <end position="274"/>
    </location>
</feature>
<dbReference type="Gene3D" id="2.100.10.30">
    <property type="entry name" value="Jacalin-like lectin domain"/>
    <property type="match status" value="1"/>
</dbReference>
<dbReference type="EMBL" id="CAJNNW010000360">
    <property type="protein sequence ID" value="CAE8627059.1"/>
    <property type="molecule type" value="Genomic_DNA"/>
</dbReference>